<comment type="caution">
    <text evidence="2">The sequence shown here is derived from an EMBL/GenBank/DDBJ whole genome shotgun (WGS) entry which is preliminary data.</text>
</comment>
<evidence type="ECO:0000313" key="3">
    <source>
        <dbReference type="Proteomes" id="UP000237000"/>
    </source>
</evidence>
<feature type="region of interest" description="Disordered" evidence="1">
    <location>
        <begin position="160"/>
        <end position="222"/>
    </location>
</feature>
<dbReference type="Proteomes" id="UP000237000">
    <property type="component" value="Unassembled WGS sequence"/>
</dbReference>
<evidence type="ECO:0000313" key="2">
    <source>
        <dbReference type="EMBL" id="PON82454.1"/>
    </source>
</evidence>
<name>A0A2P5EAB2_TREOI</name>
<feature type="region of interest" description="Disordered" evidence="1">
    <location>
        <begin position="1"/>
        <end position="24"/>
    </location>
</feature>
<dbReference type="EMBL" id="JXTC01000194">
    <property type="protein sequence ID" value="PON82454.1"/>
    <property type="molecule type" value="Genomic_DNA"/>
</dbReference>
<evidence type="ECO:0000256" key="1">
    <source>
        <dbReference type="SAM" id="MobiDB-lite"/>
    </source>
</evidence>
<keyword evidence="3" id="KW-1185">Reference proteome</keyword>
<accession>A0A2P5EAB2</accession>
<sequence length="222" mass="24652">MQSYSAKYSSGHQQQREYSNTSMGYGHNPYEMSSGWYDGNRLCGPNTNAMMASNHQQSQYGYHQAHAHAQSNYRLNQHEMRKQKRYGSEIQSHNGAMTPYGGGHMSSSSQFSQDHYGESQAMAGTHGGHYLSHQQHQASSAMQYGQMGGKHKMYGRKKRTSMFHKSNSSYSTRSVNNDDSDSDNGSGSDCDDNDSGSDGNGFDSESNCGRRGHGRPVILDLF</sequence>
<feature type="compositionally biased region" description="Low complexity" evidence="1">
    <location>
        <begin position="196"/>
        <end position="207"/>
    </location>
</feature>
<dbReference type="InParanoid" id="A0A2P5EAB2"/>
<organism evidence="2 3">
    <name type="scientific">Trema orientale</name>
    <name type="common">Charcoal tree</name>
    <name type="synonym">Celtis orientalis</name>
    <dbReference type="NCBI Taxonomy" id="63057"/>
    <lineage>
        <taxon>Eukaryota</taxon>
        <taxon>Viridiplantae</taxon>
        <taxon>Streptophyta</taxon>
        <taxon>Embryophyta</taxon>
        <taxon>Tracheophyta</taxon>
        <taxon>Spermatophyta</taxon>
        <taxon>Magnoliopsida</taxon>
        <taxon>eudicotyledons</taxon>
        <taxon>Gunneridae</taxon>
        <taxon>Pentapetalae</taxon>
        <taxon>rosids</taxon>
        <taxon>fabids</taxon>
        <taxon>Rosales</taxon>
        <taxon>Cannabaceae</taxon>
        <taxon>Trema</taxon>
    </lineage>
</organism>
<feature type="compositionally biased region" description="Polar residues" evidence="1">
    <location>
        <begin position="1"/>
        <end position="23"/>
    </location>
</feature>
<dbReference type="OrthoDB" id="10389455at2759"/>
<proteinExistence type="predicted"/>
<dbReference type="AlphaFoldDB" id="A0A2P5EAB2"/>
<gene>
    <name evidence="2" type="ORF">TorRG33x02_216990</name>
</gene>
<protein>
    <submittedName>
        <fullName evidence="2">Uncharacterized protein</fullName>
    </submittedName>
</protein>
<reference evidence="3" key="1">
    <citation type="submission" date="2016-06" db="EMBL/GenBank/DDBJ databases">
        <title>Parallel loss of symbiosis genes in relatives of nitrogen-fixing non-legume Parasponia.</title>
        <authorList>
            <person name="Van Velzen R."/>
            <person name="Holmer R."/>
            <person name="Bu F."/>
            <person name="Rutten L."/>
            <person name="Van Zeijl A."/>
            <person name="Liu W."/>
            <person name="Santuari L."/>
            <person name="Cao Q."/>
            <person name="Sharma T."/>
            <person name="Shen D."/>
            <person name="Roswanjaya Y."/>
            <person name="Wardhani T."/>
            <person name="Kalhor M.S."/>
            <person name="Jansen J."/>
            <person name="Van den Hoogen J."/>
            <person name="Gungor B."/>
            <person name="Hartog M."/>
            <person name="Hontelez J."/>
            <person name="Verver J."/>
            <person name="Yang W.-C."/>
            <person name="Schijlen E."/>
            <person name="Repin R."/>
            <person name="Schilthuizen M."/>
            <person name="Schranz E."/>
            <person name="Heidstra R."/>
            <person name="Miyata K."/>
            <person name="Fedorova E."/>
            <person name="Kohlen W."/>
            <person name="Bisseling T."/>
            <person name="Smit S."/>
            <person name="Geurts R."/>
        </authorList>
    </citation>
    <scope>NUCLEOTIDE SEQUENCE [LARGE SCALE GENOMIC DNA]</scope>
    <source>
        <strain evidence="3">cv. RG33-2</strain>
    </source>
</reference>
<feature type="compositionally biased region" description="Polar residues" evidence="1">
    <location>
        <begin position="163"/>
        <end position="175"/>
    </location>
</feature>